<proteinExistence type="predicted"/>
<accession>A0ABV9LXI8</accession>
<name>A0ABV9LXI8_9ALTE</name>
<reference evidence="2" key="1">
    <citation type="journal article" date="2019" name="Int. J. Syst. Evol. Microbiol.">
        <title>The Global Catalogue of Microorganisms (GCM) 10K type strain sequencing project: providing services to taxonomists for standard genome sequencing and annotation.</title>
        <authorList>
            <consortium name="The Broad Institute Genomics Platform"/>
            <consortium name="The Broad Institute Genome Sequencing Center for Infectious Disease"/>
            <person name="Wu L."/>
            <person name="Ma J."/>
        </authorList>
    </citation>
    <scope>NUCLEOTIDE SEQUENCE [LARGE SCALE GENOMIC DNA]</scope>
    <source>
        <strain evidence="2">KACC 12507</strain>
    </source>
</reference>
<keyword evidence="2" id="KW-1185">Reference proteome</keyword>
<comment type="caution">
    <text evidence="1">The sequence shown here is derived from an EMBL/GenBank/DDBJ whole genome shotgun (WGS) entry which is preliminary data.</text>
</comment>
<protein>
    <submittedName>
        <fullName evidence="1">DUF3545 family protein</fullName>
    </submittedName>
</protein>
<dbReference type="RefSeq" id="WP_382407679.1">
    <property type="nucleotide sequence ID" value="NZ_JBHSGU010000002.1"/>
</dbReference>
<dbReference type="InterPro" id="IPR021932">
    <property type="entry name" value="DUF3545"/>
</dbReference>
<gene>
    <name evidence="1" type="ORF">ACFO4O_09270</name>
</gene>
<dbReference type="Proteomes" id="UP001595897">
    <property type="component" value="Unassembled WGS sequence"/>
</dbReference>
<evidence type="ECO:0000313" key="1">
    <source>
        <dbReference type="EMBL" id="MFC4700345.1"/>
    </source>
</evidence>
<dbReference type="EMBL" id="JBHSGU010000002">
    <property type="protein sequence ID" value="MFC4700345.1"/>
    <property type="molecule type" value="Genomic_DNA"/>
</dbReference>
<organism evidence="1 2">
    <name type="scientific">Glaciecola siphonariae</name>
    <dbReference type="NCBI Taxonomy" id="521012"/>
    <lineage>
        <taxon>Bacteria</taxon>
        <taxon>Pseudomonadati</taxon>
        <taxon>Pseudomonadota</taxon>
        <taxon>Gammaproteobacteria</taxon>
        <taxon>Alteromonadales</taxon>
        <taxon>Alteromonadaceae</taxon>
        <taxon>Glaciecola</taxon>
    </lineage>
</organism>
<evidence type="ECO:0000313" key="2">
    <source>
        <dbReference type="Proteomes" id="UP001595897"/>
    </source>
</evidence>
<sequence length="58" mass="6884">MDSVEILSVIDSETRPTKGKPKKRKWREIEAIKEKYRLKQELIDMDVGLELELEQLAR</sequence>
<dbReference type="Pfam" id="PF12065">
    <property type="entry name" value="DUF3545"/>
    <property type="match status" value="1"/>
</dbReference>